<gene>
    <name evidence="1" type="ORF">B4N89_19385</name>
</gene>
<evidence type="ECO:0008006" key="3">
    <source>
        <dbReference type="Google" id="ProtNLM"/>
    </source>
</evidence>
<name>A0A1T3P1K2_9ACTN</name>
<comment type="caution">
    <text evidence="1">The sequence shown here is derived from an EMBL/GenBank/DDBJ whole genome shotgun (WGS) entry which is preliminary data.</text>
</comment>
<organism evidence="1 2">
    <name type="scientific">Embleya scabrispora</name>
    <dbReference type="NCBI Taxonomy" id="159449"/>
    <lineage>
        <taxon>Bacteria</taxon>
        <taxon>Bacillati</taxon>
        <taxon>Actinomycetota</taxon>
        <taxon>Actinomycetes</taxon>
        <taxon>Kitasatosporales</taxon>
        <taxon>Streptomycetaceae</taxon>
        <taxon>Embleya</taxon>
    </lineage>
</organism>
<dbReference type="AlphaFoldDB" id="A0A1T3P1K2"/>
<dbReference type="STRING" id="159449.B4N89_19385"/>
<protein>
    <recommendedName>
        <fullName evidence="3">Lipoprotein</fullName>
    </recommendedName>
</protein>
<proteinExistence type="predicted"/>
<dbReference type="OrthoDB" id="3824278at2"/>
<dbReference type="EMBL" id="MWQN01000001">
    <property type="protein sequence ID" value="OPC82811.1"/>
    <property type="molecule type" value="Genomic_DNA"/>
</dbReference>
<reference evidence="1 2" key="1">
    <citation type="submission" date="2017-03" db="EMBL/GenBank/DDBJ databases">
        <title>Draft genome sequence of Streptomyces scabrisporus NF3, endophyte isolated from Amphipterygium adstringens.</title>
        <authorList>
            <person name="Vazquez M."/>
            <person name="Ceapa C.D."/>
            <person name="Rodriguez Luna D."/>
            <person name="Sanchez Esquivel S."/>
        </authorList>
    </citation>
    <scope>NUCLEOTIDE SEQUENCE [LARGE SCALE GENOMIC DNA]</scope>
    <source>
        <strain evidence="1 2">NF3</strain>
    </source>
</reference>
<evidence type="ECO:0000313" key="1">
    <source>
        <dbReference type="EMBL" id="OPC82811.1"/>
    </source>
</evidence>
<dbReference type="PROSITE" id="PS51257">
    <property type="entry name" value="PROKAR_LIPOPROTEIN"/>
    <property type="match status" value="1"/>
</dbReference>
<accession>A0A1T3P1K2</accession>
<keyword evidence="2" id="KW-1185">Reference proteome</keyword>
<dbReference type="RefSeq" id="WP_078977098.1">
    <property type="nucleotide sequence ID" value="NZ_MWQN01000001.1"/>
</dbReference>
<evidence type="ECO:0000313" key="2">
    <source>
        <dbReference type="Proteomes" id="UP000190037"/>
    </source>
</evidence>
<dbReference type="Proteomes" id="UP000190037">
    <property type="component" value="Unassembled WGS sequence"/>
</dbReference>
<sequence length="190" mass="20063">MSVKRGFPLILLLFALITGCAVDSGVRVAGKPEPVGIPLAPPPSGAGLSIDPVRVLREDAGIGVKIKAVLTPSCGTSYPVNAQYLNAPGVPGTPLPIAVVSVFHCGPETCTMRRDVAAYVYRLFEDGHAERVFSSEEPGSRIEVGKQMLVLQLPAYRANEPAICPFGEHGVGLRWDGAQFVENEIGKGVS</sequence>